<dbReference type="AlphaFoldDB" id="A0A553PRP6"/>
<evidence type="ECO:0000313" key="2">
    <source>
        <dbReference type="EMBL" id="TRY80356.1"/>
    </source>
</evidence>
<feature type="signal peptide" evidence="1">
    <location>
        <begin position="1"/>
        <end position="19"/>
    </location>
</feature>
<dbReference type="Proteomes" id="UP000318571">
    <property type="component" value="Chromosome 12"/>
</dbReference>
<gene>
    <name evidence="2" type="ORF">TCAL_15456</name>
</gene>
<dbReference type="EMBL" id="VCGU01000001">
    <property type="protein sequence ID" value="TRY80356.1"/>
    <property type="molecule type" value="Genomic_DNA"/>
</dbReference>
<dbReference type="SUPFAM" id="SSF57302">
    <property type="entry name" value="Snake toxin-like"/>
    <property type="match status" value="1"/>
</dbReference>
<protein>
    <recommendedName>
        <fullName evidence="4">UPAR/Ly6 domain-containing protein</fullName>
    </recommendedName>
</protein>
<sequence length="149" mass="16836">MTIWVYSLLVLILQEGVSALQCAQCTSELSPRCKENPGSPQECQGDMKYCITIREYLRNDSRSIFDEDGGHVPPTEDEDDDSFFTRRSLVFMARSCVKFFGGNNCDEGVKEGQLRTICKEYCRTDGCNHAASAESHMAQLLFVLISMIW</sequence>
<organism evidence="2 3">
    <name type="scientific">Tigriopus californicus</name>
    <name type="common">Marine copepod</name>
    <dbReference type="NCBI Taxonomy" id="6832"/>
    <lineage>
        <taxon>Eukaryota</taxon>
        <taxon>Metazoa</taxon>
        <taxon>Ecdysozoa</taxon>
        <taxon>Arthropoda</taxon>
        <taxon>Crustacea</taxon>
        <taxon>Multicrustacea</taxon>
        <taxon>Hexanauplia</taxon>
        <taxon>Copepoda</taxon>
        <taxon>Harpacticoida</taxon>
        <taxon>Harpacticidae</taxon>
        <taxon>Tigriopus</taxon>
    </lineage>
</organism>
<keyword evidence="1" id="KW-0732">Signal</keyword>
<dbReference type="CDD" id="cd23590">
    <property type="entry name" value="TFP_LU_ECD_Bou"/>
    <property type="match status" value="1"/>
</dbReference>
<name>A0A553PRP6_TIGCA</name>
<dbReference type="InterPro" id="IPR045860">
    <property type="entry name" value="Snake_toxin-like_sf"/>
</dbReference>
<comment type="caution">
    <text evidence="2">The sequence shown here is derived from an EMBL/GenBank/DDBJ whole genome shotgun (WGS) entry which is preliminary data.</text>
</comment>
<evidence type="ECO:0000313" key="3">
    <source>
        <dbReference type="Proteomes" id="UP000318571"/>
    </source>
</evidence>
<evidence type="ECO:0000256" key="1">
    <source>
        <dbReference type="SAM" id="SignalP"/>
    </source>
</evidence>
<keyword evidence="3" id="KW-1185">Reference proteome</keyword>
<feature type="chain" id="PRO_5021954374" description="UPAR/Ly6 domain-containing protein" evidence="1">
    <location>
        <begin position="20"/>
        <end position="149"/>
    </location>
</feature>
<accession>A0A553PRP6</accession>
<evidence type="ECO:0008006" key="4">
    <source>
        <dbReference type="Google" id="ProtNLM"/>
    </source>
</evidence>
<reference evidence="2 3" key="1">
    <citation type="journal article" date="2018" name="Nat. Ecol. Evol.">
        <title>Genomic signatures of mitonuclear coevolution across populations of Tigriopus californicus.</title>
        <authorList>
            <person name="Barreto F.S."/>
            <person name="Watson E.T."/>
            <person name="Lima T.G."/>
            <person name="Willett C.S."/>
            <person name="Edmands S."/>
            <person name="Li W."/>
            <person name="Burton R.S."/>
        </authorList>
    </citation>
    <scope>NUCLEOTIDE SEQUENCE [LARGE SCALE GENOMIC DNA]</scope>
    <source>
        <strain evidence="2 3">San Diego</strain>
    </source>
</reference>
<feature type="non-terminal residue" evidence="2">
    <location>
        <position position="149"/>
    </location>
</feature>
<proteinExistence type="predicted"/>